<dbReference type="EMBL" id="SHOA02000007">
    <property type="protein sequence ID" value="TDH69850.1"/>
    <property type="molecule type" value="Genomic_DNA"/>
</dbReference>
<organism evidence="1 2">
    <name type="scientific">Bremia lactucae</name>
    <name type="common">Lettuce downy mildew</name>
    <dbReference type="NCBI Taxonomy" id="4779"/>
    <lineage>
        <taxon>Eukaryota</taxon>
        <taxon>Sar</taxon>
        <taxon>Stramenopiles</taxon>
        <taxon>Oomycota</taxon>
        <taxon>Peronosporomycetes</taxon>
        <taxon>Peronosporales</taxon>
        <taxon>Peronosporaceae</taxon>
        <taxon>Bremia</taxon>
    </lineage>
</organism>
<dbReference type="KEGG" id="blac:94348535"/>
<sequence>MYNNDAGSPQASASTHIWIVIADSHSKDVLMDSSEAFGLHDTILAIRLEVLQNRSFHLSVFLTQNFSVSLQRRCSRLLSVTVTSLAHIL</sequence>
<evidence type="ECO:0000313" key="2">
    <source>
        <dbReference type="Proteomes" id="UP000294530"/>
    </source>
</evidence>
<reference evidence="1 2" key="1">
    <citation type="journal article" date="2021" name="Genome Biol.">
        <title>AFLAP: assembly-free linkage analysis pipeline using k-mers from genome sequencing data.</title>
        <authorList>
            <person name="Fletcher K."/>
            <person name="Zhang L."/>
            <person name="Gil J."/>
            <person name="Han R."/>
            <person name="Cavanaugh K."/>
            <person name="Michelmore R."/>
        </authorList>
    </citation>
    <scope>NUCLEOTIDE SEQUENCE [LARGE SCALE GENOMIC DNA]</scope>
    <source>
        <strain evidence="1 2">SF5</strain>
    </source>
</reference>
<dbReference type="Proteomes" id="UP000294530">
    <property type="component" value="Unassembled WGS sequence"/>
</dbReference>
<evidence type="ECO:0000313" key="1">
    <source>
        <dbReference type="EMBL" id="TDH69850.1"/>
    </source>
</evidence>
<proteinExistence type="predicted"/>
<accession>A0A976FNF5</accession>
<comment type="caution">
    <text evidence="1">The sequence shown here is derived from an EMBL/GenBank/DDBJ whole genome shotgun (WGS) entry which is preliminary data.</text>
</comment>
<keyword evidence="2" id="KW-1185">Reference proteome</keyword>
<dbReference type="AlphaFoldDB" id="A0A976FNF5"/>
<dbReference type="GeneID" id="94348535"/>
<name>A0A976FNF5_BRELC</name>
<protein>
    <submittedName>
        <fullName evidence="1">Uncharacterized protein</fullName>
    </submittedName>
</protein>
<dbReference type="RefSeq" id="XP_067819349.1">
    <property type="nucleotide sequence ID" value="XM_067962864.1"/>
</dbReference>
<gene>
    <name evidence="1" type="ORF">CCR75_004778</name>
</gene>